<dbReference type="Pfam" id="PF13365">
    <property type="entry name" value="Trypsin_2"/>
    <property type="match status" value="1"/>
</dbReference>
<proteinExistence type="predicted"/>
<name>A0A2H0BJ84_9BACT</name>
<gene>
    <name evidence="2" type="ORF">COX03_01380</name>
</gene>
<dbReference type="EMBL" id="PCSW01000042">
    <property type="protein sequence ID" value="PIP57756.1"/>
    <property type="molecule type" value="Genomic_DNA"/>
</dbReference>
<keyword evidence="1" id="KW-0472">Membrane</keyword>
<dbReference type="Gene3D" id="2.40.10.120">
    <property type="match status" value="1"/>
</dbReference>
<feature type="non-terminal residue" evidence="2">
    <location>
        <position position="268"/>
    </location>
</feature>
<feature type="transmembrane region" description="Helical" evidence="1">
    <location>
        <begin position="55"/>
        <end position="78"/>
    </location>
</feature>
<dbReference type="Proteomes" id="UP000229847">
    <property type="component" value="Unassembled WGS sequence"/>
</dbReference>
<dbReference type="InterPro" id="IPR009003">
    <property type="entry name" value="Peptidase_S1_PA"/>
</dbReference>
<feature type="transmembrane region" description="Helical" evidence="1">
    <location>
        <begin position="90"/>
        <end position="110"/>
    </location>
</feature>
<protein>
    <recommendedName>
        <fullName evidence="4">Serine protease</fullName>
    </recommendedName>
</protein>
<evidence type="ECO:0000313" key="2">
    <source>
        <dbReference type="EMBL" id="PIP57756.1"/>
    </source>
</evidence>
<keyword evidence="1" id="KW-1133">Transmembrane helix</keyword>
<evidence type="ECO:0000313" key="3">
    <source>
        <dbReference type="Proteomes" id="UP000229847"/>
    </source>
</evidence>
<dbReference type="AlphaFoldDB" id="A0A2H0BJ84"/>
<keyword evidence="1" id="KW-0812">Transmembrane</keyword>
<accession>A0A2H0BJ84</accession>
<organism evidence="2 3">
    <name type="scientific">Candidatus Woesebacteria bacterium CG22_combo_CG10-13_8_21_14_all_39_10</name>
    <dbReference type="NCBI Taxonomy" id="1975059"/>
    <lineage>
        <taxon>Bacteria</taxon>
        <taxon>Candidatus Woeseibacteriota</taxon>
    </lineage>
</organism>
<comment type="caution">
    <text evidence="2">The sequence shown here is derived from an EMBL/GenBank/DDBJ whole genome shotgun (WGS) entry which is preliminary data.</text>
</comment>
<sequence length="268" mass="30233">MTKSAKPKGMDYFSRLAITITARWKNLLSVLKAYFKRLLFPIYLFPTKLLTYSTYYFLKFLIKLLFALVGLIIDCIIFPFKSLKNFLKSLVYLIVAVYLFFSLLVIGDYMTRQYGSWAKFFCGAGVSDKLKKSVVRIVGGNMEGSGFFISENQVLTNFHVIADEPSPKIIFPDGKFITPSRIIGDADADLALLFVDDKYPDLVYPLPDQISFSDNEPLLSAGYALGTDIKGAATILKGNYIDYRTSKYSPVGYIQTNISLVKGNERRP</sequence>
<reference evidence="2 3" key="1">
    <citation type="submission" date="2017-09" db="EMBL/GenBank/DDBJ databases">
        <title>Depth-based differentiation of microbial function through sediment-hosted aquifers and enrichment of novel symbionts in the deep terrestrial subsurface.</title>
        <authorList>
            <person name="Probst A.J."/>
            <person name="Ladd B."/>
            <person name="Jarett J.K."/>
            <person name="Geller-Mcgrath D.E."/>
            <person name="Sieber C.M."/>
            <person name="Emerson J.B."/>
            <person name="Anantharaman K."/>
            <person name="Thomas B.C."/>
            <person name="Malmstrom R."/>
            <person name="Stieglmeier M."/>
            <person name="Klingl A."/>
            <person name="Woyke T."/>
            <person name="Ryan C.M."/>
            <person name="Banfield J.F."/>
        </authorList>
    </citation>
    <scope>NUCLEOTIDE SEQUENCE [LARGE SCALE GENOMIC DNA]</scope>
    <source>
        <strain evidence="2">CG22_combo_CG10-13_8_21_14_all_39_10</strain>
    </source>
</reference>
<evidence type="ECO:0000256" key="1">
    <source>
        <dbReference type="SAM" id="Phobius"/>
    </source>
</evidence>
<evidence type="ECO:0008006" key="4">
    <source>
        <dbReference type="Google" id="ProtNLM"/>
    </source>
</evidence>
<dbReference type="SUPFAM" id="SSF50494">
    <property type="entry name" value="Trypsin-like serine proteases"/>
    <property type="match status" value="1"/>
</dbReference>